<sequence length="622" mass="70382">MPWGKSVSVPQPDLNFHSKSATHSGNPTRQRKKEWRALQIPEDKLKSLTTADLLTVCLDFPYAMDMLAYDYPEVGFNAVCKEFNGYRELLTRKDLTDALLKKCEAIPAGIASILNKDEVTQGDYSFKCYILFHMMGIDKVTSSLDAEKSAKFAASIREAATKMKAYPDIFGISYRTGVKKSGISLLSNPVYNDATRTIPNGYLVYIKELVSGDFSSSEKKNYKNWAINVYKVEFVEDATYTYNCHFYGWYMQSIHNSERLWLNNPSIYWESGLYYEVPEKEGEVVLYYDSSDFWYYKCWHSARRINSNQYVSKWGAGCLVKHTPTNVPEEYGKSRKYYKRYRPTIDGPVLTSSSGTYSIDLLPPGYSVTWSLSDSYYAQNCMTVDANGSCTITRATNRDMDNATLTATLHYNGHVATTVTKTIHAYSGFKATYDWTDPNNKQSLDYPYIIYRQSTHKGQGLNIYSLNLINATVAYDGDMVPTRWVYDDYNGYINVRFDSDTRAQAFVITVNCEAGEYRIIVLNQARSYSLSAGMDGDNLNVSIGNENSDALAQKFSTVGVQASAEELEWTLEVYDTVNSRMVYSGKVMSTETSINTSGWTPGIYVVRATLGDNTLSKKILIK</sequence>
<evidence type="ECO:0000313" key="2">
    <source>
        <dbReference type="EMBL" id="QCD36266.1"/>
    </source>
</evidence>
<dbReference type="Proteomes" id="UP000297031">
    <property type="component" value="Chromosome"/>
</dbReference>
<protein>
    <submittedName>
        <fullName evidence="2">T9SS type A sorting domain-containing protein</fullName>
    </submittedName>
</protein>
<gene>
    <name evidence="2" type="ORF">E7746_10435</name>
</gene>
<dbReference type="OrthoDB" id="1489355at2"/>
<evidence type="ECO:0000256" key="1">
    <source>
        <dbReference type="SAM" id="MobiDB-lite"/>
    </source>
</evidence>
<feature type="compositionally biased region" description="Polar residues" evidence="1">
    <location>
        <begin position="17"/>
        <end position="28"/>
    </location>
</feature>
<name>A0A4P7VMP4_9BACT</name>
<evidence type="ECO:0000313" key="3">
    <source>
        <dbReference type="Proteomes" id="UP000297031"/>
    </source>
</evidence>
<feature type="region of interest" description="Disordered" evidence="1">
    <location>
        <begin position="1"/>
        <end position="32"/>
    </location>
</feature>
<organism evidence="2 3">
    <name type="scientific">Muribaculum gordoncarteri</name>
    <dbReference type="NCBI Taxonomy" id="2530390"/>
    <lineage>
        <taxon>Bacteria</taxon>
        <taxon>Pseudomonadati</taxon>
        <taxon>Bacteroidota</taxon>
        <taxon>Bacteroidia</taxon>
        <taxon>Bacteroidales</taxon>
        <taxon>Muribaculaceae</taxon>
        <taxon>Muribaculum</taxon>
    </lineage>
</organism>
<reference evidence="2 3" key="1">
    <citation type="submission" date="2019-02" db="EMBL/GenBank/DDBJ databases">
        <title>Isolation and identification of novel species under the genus Muribaculum.</title>
        <authorList>
            <person name="Miyake S."/>
            <person name="Ding Y."/>
            <person name="Low A."/>
            <person name="Soh M."/>
            <person name="Seedorf H."/>
        </authorList>
    </citation>
    <scope>NUCLEOTIDE SEQUENCE [LARGE SCALE GENOMIC DNA]</scope>
    <source>
        <strain evidence="2 3">TLL-A4</strain>
    </source>
</reference>
<keyword evidence="3" id="KW-1185">Reference proteome</keyword>
<dbReference type="NCBIfam" id="TIGR04183">
    <property type="entry name" value="Por_Secre_tail"/>
    <property type="match status" value="1"/>
</dbReference>
<dbReference type="AlphaFoldDB" id="A0A4P7VMP4"/>
<proteinExistence type="predicted"/>
<dbReference type="InterPro" id="IPR026444">
    <property type="entry name" value="Secre_tail"/>
</dbReference>
<dbReference type="KEGG" id="mgod:E7746_10435"/>
<dbReference type="EMBL" id="CP039393">
    <property type="protein sequence ID" value="QCD36266.1"/>
    <property type="molecule type" value="Genomic_DNA"/>
</dbReference>
<accession>A0A4P7VMP4</accession>